<feature type="region of interest" description="Disordered" evidence="1">
    <location>
        <begin position="38"/>
        <end position="65"/>
    </location>
</feature>
<feature type="compositionally biased region" description="Pro residues" evidence="1">
    <location>
        <begin position="51"/>
        <end position="65"/>
    </location>
</feature>
<dbReference type="HOGENOM" id="CLU_2851105_0_0_1"/>
<organism>
    <name type="scientific">Serpula lacrymans var. lacrymans (strain S7.9)</name>
    <name type="common">Dry rot fungus</name>
    <dbReference type="NCBI Taxonomy" id="578457"/>
    <lineage>
        <taxon>Eukaryota</taxon>
        <taxon>Fungi</taxon>
        <taxon>Dikarya</taxon>
        <taxon>Basidiomycota</taxon>
        <taxon>Agaricomycotina</taxon>
        <taxon>Agaricomycetes</taxon>
        <taxon>Agaricomycetidae</taxon>
        <taxon>Boletales</taxon>
        <taxon>Coniophorineae</taxon>
        <taxon>Serpulaceae</taxon>
        <taxon>Serpula</taxon>
    </lineage>
</organism>
<dbReference type="AlphaFoldDB" id="F8NDB7"/>
<proteinExistence type="predicted"/>
<name>F8NDB7_SERL9</name>
<dbReference type="Proteomes" id="UP000008064">
    <property type="component" value="Unassembled WGS sequence"/>
</dbReference>
<dbReference type="KEGG" id="sla:SERLADRAFT_454514"/>
<gene>
    <name evidence="2" type="ORF">SERLADRAFT_454514</name>
</gene>
<dbReference type="EMBL" id="GL945428">
    <property type="protein sequence ID" value="EGO30201.1"/>
    <property type="molecule type" value="Genomic_DNA"/>
</dbReference>
<evidence type="ECO:0000313" key="2">
    <source>
        <dbReference type="EMBL" id="EGO30201.1"/>
    </source>
</evidence>
<evidence type="ECO:0000256" key="1">
    <source>
        <dbReference type="SAM" id="MobiDB-lite"/>
    </source>
</evidence>
<protein>
    <submittedName>
        <fullName evidence="2">Uncharacterized protein</fullName>
    </submittedName>
</protein>
<dbReference type="RefSeq" id="XP_007312085.1">
    <property type="nucleotide sequence ID" value="XM_007312023.1"/>
</dbReference>
<accession>F8NDB7</accession>
<sequence>MGYHQCCVAHIPGAIAPLNLRGNTNAVPVVQMTQQAWSPTVREVKDKDAPSLPPVSPSPPKQHQP</sequence>
<reference evidence="2" key="1">
    <citation type="submission" date="2011-04" db="EMBL/GenBank/DDBJ databases">
        <title>Evolution of plant cell wall degrading machinery underlies the functional diversity of forest fungi.</title>
        <authorList>
            <consortium name="US DOE Joint Genome Institute (JGI-PGF)"/>
            <person name="Eastwood D.C."/>
            <person name="Floudas D."/>
            <person name="Binder M."/>
            <person name="Majcherczyk A."/>
            <person name="Schneider P."/>
            <person name="Aerts A."/>
            <person name="Asiegbu F.O."/>
            <person name="Baker S.E."/>
            <person name="Barry K."/>
            <person name="Bendiksby M."/>
            <person name="Blumentritt M."/>
            <person name="Coutinho P.M."/>
            <person name="Cullen D."/>
            <person name="Cullen D."/>
            <person name="Gathman A."/>
            <person name="Goodell B."/>
            <person name="Henrissat B."/>
            <person name="Ihrmark K."/>
            <person name="Kauserud H."/>
            <person name="Kohler A."/>
            <person name="LaButti K."/>
            <person name="Lapidus A."/>
            <person name="Lavin J.L."/>
            <person name="Lee Y.-H."/>
            <person name="Lindquist E."/>
            <person name="Lilly W."/>
            <person name="Lucas S."/>
            <person name="Morin E."/>
            <person name="Murat C."/>
            <person name="Oguiza J.A."/>
            <person name="Park J."/>
            <person name="Pisabarro A.G."/>
            <person name="Riley R."/>
            <person name="Rosling A."/>
            <person name="Salamov A."/>
            <person name="Schmidt O."/>
            <person name="Schmutz J."/>
            <person name="Skrede I."/>
            <person name="Stenlid J."/>
            <person name="Wiebenga A."/>
            <person name="Xie X."/>
            <person name="Kues U."/>
            <person name="Hibbett D.S."/>
            <person name="Hoffmeister D."/>
            <person name="Hogberg N."/>
            <person name="Martin F."/>
            <person name="Grigoriev I.V."/>
            <person name="Watkinson S.C."/>
        </authorList>
    </citation>
    <scope>NUCLEOTIDE SEQUENCE</scope>
    <source>
        <strain evidence="2">S7.9</strain>
    </source>
</reference>
<dbReference type="GeneID" id="18817038"/>